<dbReference type="PANTHER" id="PTHR30543">
    <property type="entry name" value="CHROMATE REDUCTASE"/>
    <property type="match status" value="1"/>
</dbReference>
<dbReference type="GO" id="GO:0016491">
    <property type="term" value="F:oxidoreductase activity"/>
    <property type="evidence" value="ECO:0007669"/>
    <property type="project" value="InterPro"/>
</dbReference>
<dbReference type="GO" id="GO:0005829">
    <property type="term" value="C:cytosol"/>
    <property type="evidence" value="ECO:0007669"/>
    <property type="project" value="TreeGrafter"/>
</dbReference>
<organism evidence="2 3">
    <name type="scientific">Mycobacterium botniense</name>
    <dbReference type="NCBI Taxonomy" id="84962"/>
    <lineage>
        <taxon>Bacteria</taxon>
        <taxon>Bacillati</taxon>
        <taxon>Actinomycetota</taxon>
        <taxon>Actinomycetes</taxon>
        <taxon>Mycobacteriales</taxon>
        <taxon>Mycobacteriaceae</taxon>
        <taxon>Mycobacterium</taxon>
    </lineage>
</organism>
<dbReference type="SUPFAM" id="SSF52218">
    <property type="entry name" value="Flavoproteins"/>
    <property type="match status" value="1"/>
</dbReference>
<evidence type="ECO:0000313" key="3">
    <source>
        <dbReference type="Proteomes" id="UP000465361"/>
    </source>
</evidence>
<dbReference type="GO" id="GO:0010181">
    <property type="term" value="F:FMN binding"/>
    <property type="evidence" value="ECO:0007669"/>
    <property type="project" value="TreeGrafter"/>
</dbReference>
<dbReference type="PANTHER" id="PTHR30543:SF21">
    <property type="entry name" value="NAD(P)H-DEPENDENT FMN REDUCTASE LOT6"/>
    <property type="match status" value="1"/>
</dbReference>
<comment type="caution">
    <text evidence="2">The sequence shown here is derived from an EMBL/GenBank/DDBJ whole genome shotgun (WGS) entry which is preliminary data.</text>
</comment>
<dbReference type="InterPro" id="IPR005025">
    <property type="entry name" value="FMN_Rdtase-like_dom"/>
</dbReference>
<protein>
    <submittedName>
        <fullName evidence="2">FMN reductase</fullName>
    </submittedName>
</protein>
<proteinExistence type="predicted"/>
<evidence type="ECO:0000313" key="2">
    <source>
        <dbReference type="EMBL" id="GFG73467.1"/>
    </source>
</evidence>
<accession>A0A7I9XV98</accession>
<dbReference type="InterPro" id="IPR029039">
    <property type="entry name" value="Flavoprotein-like_sf"/>
</dbReference>
<evidence type="ECO:0000259" key="1">
    <source>
        <dbReference type="Pfam" id="PF03358"/>
    </source>
</evidence>
<dbReference type="Gene3D" id="3.40.50.360">
    <property type="match status" value="1"/>
</dbReference>
<name>A0A7I9XV98_9MYCO</name>
<sequence>MVKIAVILGSTRPGRSGEAVAHWVMEHAARRTGAEYALVDLRDHLLPHLDEPVPALLSDQYANEHTRKWGATIAQFDGFVFVTPEYNYSMPGVLKNVIDYLSKEWKNKAAGFVSYGSSNGARAVEQLRSVMAAVGIADVHTSVGLNLFYDFENLTVFKPKELHVAALETMLAEVESWAQALSPLRQQSSA</sequence>
<dbReference type="Pfam" id="PF03358">
    <property type="entry name" value="FMN_red"/>
    <property type="match status" value="1"/>
</dbReference>
<feature type="domain" description="NADPH-dependent FMN reductase-like" evidence="1">
    <location>
        <begin position="2"/>
        <end position="144"/>
    </location>
</feature>
<gene>
    <name evidence="2" type="ORF">MBOT_08320</name>
</gene>
<keyword evidence="3" id="KW-1185">Reference proteome</keyword>
<dbReference type="Proteomes" id="UP000465361">
    <property type="component" value="Unassembled WGS sequence"/>
</dbReference>
<reference evidence="2 3" key="1">
    <citation type="journal article" date="2019" name="Emerg. Microbes Infect.">
        <title>Comprehensive subspecies identification of 175 nontuberculous mycobacteria species based on 7547 genomic profiles.</title>
        <authorList>
            <person name="Matsumoto Y."/>
            <person name="Kinjo T."/>
            <person name="Motooka D."/>
            <person name="Nabeya D."/>
            <person name="Jung N."/>
            <person name="Uechi K."/>
            <person name="Horii T."/>
            <person name="Iida T."/>
            <person name="Fujita J."/>
            <person name="Nakamura S."/>
        </authorList>
    </citation>
    <scope>NUCLEOTIDE SEQUENCE [LARGE SCALE GENOMIC DNA]</scope>
    <source>
        <strain evidence="2 3">JCM 17322</strain>
    </source>
</reference>
<dbReference type="AlphaFoldDB" id="A0A7I9XV98"/>
<dbReference type="InterPro" id="IPR050712">
    <property type="entry name" value="NAD(P)H-dep_reductase"/>
</dbReference>
<dbReference type="EMBL" id="BLKW01000002">
    <property type="protein sequence ID" value="GFG73467.1"/>
    <property type="molecule type" value="Genomic_DNA"/>
</dbReference>